<evidence type="ECO:0000313" key="3">
    <source>
        <dbReference type="WBParaSite" id="Pan_g5014.t1"/>
    </source>
</evidence>
<proteinExistence type="predicted"/>
<dbReference type="WBParaSite" id="Pan_g5014.t1">
    <property type="protein sequence ID" value="Pan_g5014.t1"/>
    <property type="gene ID" value="Pan_g5014"/>
</dbReference>
<keyword evidence="1" id="KW-1133">Transmembrane helix</keyword>
<feature type="transmembrane region" description="Helical" evidence="1">
    <location>
        <begin position="135"/>
        <end position="156"/>
    </location>
</feature>
<keyword evidence="1" id="KW-0812">Transmembrane</keyword>
<dbReference type="Proteomes" id="UP000492821">
    <property type="component" value="Unassembled WGS sequence"/>
</dbReference>
<keyword evidence="2" id="KW-1185">Reference proteome</keyword>
<dbReference type="AlphaFoldDB" id="A0A7E4VZG7"/>
<organism evidence="2 3">
    <name type="scientific">Panagrellus redivivus</name>
    <name type="common">Microworm</name>
    <dbReference type="NCBI Taxonomy" id="6233"/>
    <lineage>
        <taxon>Eukaryota</taxon>
        <taxon>Metazoa</taxon>
        <taxon>Ecdysozoa</taxon>
        <taxon>Nematoda</taxon>
        <taxon>Chromadorea</taxon>
        <taxon>Rhabditida</taxon>
        <taxon>Tylenchina</taxon>
        <taxon>Panagrolaimomorpha</taxon>
        <taxon>Panagrolaimoidea</taxon>
        <taxon>Panagrolaimidae</taxon>
        <taxon>Panagrellus</taxon>
    </lineage>
</organism>
<feature type="transmembrane region" description="Helical" evidence="1">
    <location>
        <begin position="177"/>
        <end position="204"/>
    </location>
</feature>
<evidence type="ECO:0000313" key="2">
    <source>
        <dbReference type="Proteomes" id="UP000492821"/>
    </source>
</evidence>
<sequence length="275" mass="31199">MKSYRRLVVAYMPFSILATTSITLTQPVFLNQAGRFYFMGILKGFEEYLLVAVFLIVLASDTAITDCLLAILINRYQIISSDNTKRSKLIFTIIYSFLFITGVISLLLVACIMFYERTPGVFGQILYALSRHYLPFIIFYQFTRISGFILIIFLNVRFGRQLQSKASHTVIKLHKMLIRAVVSQVICSCIFTRIPLFLVVVALFSYDSTFLNVTAAIAVRCLNTVFLGDMIVTIYNVNPYRRFVLHLLNRDNVVEPSSGVITTGPGSGRRITTVF</sequence>
<dbReference type="InterPro" id="IPR019422">
    <property type="entry name" value="7TM_GPCR_serpentine_rcpt_Srh"/>
</dbReference>
<feature type="transmembrane region" description="Helical" evidence="1">
    <location>
        <begin position="93"/>
        <end position="115"/>
    </location>
</feature>
<protein>
    <submittedName>
        <fullName evidence="3">G_PROTEIN_RECEP_F1_2 domain-containing protein</fullName>
    </submittedName>
</protein>
<accession>A0A7E4VZG7</accession>
<feature type="transmembrane region" description="Helical" evidence="1">
    <location>
        <begin position="49"/>
        <end position="73"/>
    </location>
</feature>
<name>A0A7E4VZG7_PANRE</name>
<reference evidence="2" key="1">
    <citation type="journal article" date="2013" name="Genetics">
        <title>The draft genome and transcriptome of Panagrellus redivivus are shaped by the harsh demands of a free-living lifestyle.</title>
        <authorList>
            <person name="Srinivasan J."/>
            <person name="Dillman A.R."/>
            <person name="Macchietto M.G."/>
            <person name="Heikkinen L."/>
            <person name="Lakso M."/>
            <person name="Fracchia K.M."/>
            <person name="Antoshechkin I."/>
            <person name="Mortazavi A."/>
            <person name="Wong G."/>
            <person name="Sternberg P.W."/>
        </authorList>
    </citation>
    <scope>NUCLEOTIDE SEQUENCE [LARGE SCALE GENOMIC DNA]</scope>
    <source>
        <strain evidence="2">MT8872</strain>
    </source>
</reference>
<evidence type="ECO:0000256" key="1">
    <source>
        <dbReference type="SAM" id="Phobius"/>
    </source>
</evidence>
<feature type="transmembrane region" description="Helical" evidence="1">
    <location>
        <begin position="210"/>
        <end position="232"/>
    </location>
</feature>
<keyword evidence="1" id="KW-0472">Membrane</keyword>
<dbReference type="Pfam" id="PF10318">
    <property type="entry name" value="7TM_GPCR_Srh"/>
    <property type="match status" value="1"/>
</dbReference>
<reference evidence="3" key="2">
    <citation type="submission" date="2020-10" db="UniProtKB">
        <authorList>
            <consortium name="WormBaseParasite"/>
        </authorList>
    </citation>
    <scope>IDENTIFICATION</scope>
</reference>